<evidence type="ECO:0000256" key="4">
    <source>
        <dbReference type="ARBA" id="ARBA00022801"/>
    </source>
</evidence>
<protein>
    <recommendedName>
        <fullName evidence="7">Probable cytosol aminopeptidase</fullName>
    </recommendedName>
    <alternativeName>
        <fullName evidence="8">Leucine aminopeptidase</fullName>
    </alternativeName>
    <alternativeName>
        <fullName evidence="5">Leucyl aminopeptidase</fullName>
    </alternativeName>
</protein>
<dbReference type="InterPro" id="IPR011356">
    <property type="entry name" value="Leucine_aapep/pepB"/>
</dbReference>
<evidence type="ECO:0000256" key="8">
    <source>
        <dbReference type="ARBA" id="ARBA00050061"/>
    </source>
</evidence>
<gene>
    <name evidence="10" type="ORF">CLORAM_00437</name>
</gene>
<dbReference type="InterPro" id="IPR000819">
    <property type="entry name" value="Peptidase_M17_C"/>
</dbReference>
<evidence type="ECO:0000256" key="2">
    <source>
        <dbReference type="ARBA" id="ARBA00022438"/>
    </source>
</evidence>
<evidence type="ECO:0000256" key="7">
    <source>
        <dbReference type="ARBA" id="ARBA00050021"/>
    </source>
</evidence>
<dbReference type="PRINTS" id="PR00481">
    <property type="entry name" value="LAMNOPPTDASE"/>
</dbReference>
<dbReference type="AlphaFoldDB" id="B0N176"/>
<keyword evidence="11" id="KW-1185">Reference proteome</keyword>
<name>B0N176_9FIRM</name>
<evidence type="ECO:0000256" key="6">
    <source>
        <dbReference type="ARBA" id="ARBA00049972"/>
    </source>
</evidence>
<dbReference type="SUPFAM" id="SSF52949">
    <property type="entry name" value="Macro domain-like"/>
    <property type="match status" value="1"/>
</dbReference>
<keyword evidence="2 10" id="KW-0031">Aminopeptidase</keyword>
<dbReference type="eggNOG" id="COG0260">
    <property type="taxonomic scope" value="Bacteria"/>
</dbReference>
<reference evidence="10" key="2">
    <citation type="submission" date="2014-06" db="EMBL/GenBank/DDBJ databases">
        <title>Draft genome sequence of Clostridium ramosum(DSM 1402).</title>
        <authorList>
            <person name="Sudarsanam P."/>
            <person name="Ley R."/>
            <person name="Guruge J."/>
            <person name="Turnbaugh P.J."/>
            <person name="Mahowald M."/>
            <person name="Liep D."/>
            <person name="Gordon J."/>
        </authorList>
    </citation>
    <scope>NUCLEOTIDE SEQUENCE</scope>
    <source>
        <strain evidence="10">DSM 1402</strain>
    </source>
</reference>
<evidence type="ECO:0000256" key="3">
    <source>
        <dbReference type="ARBA" id="ARBA00022670"/>
    </source>
</evidence>
<dbReference type="EMBL" id="ABFX02000003">
    <property type="protein sequence ID" value="EDS19562.1"/>
    <property type="molecule type" value="Genomic_DNA"/>
</dbReference>
<evidence type="ECO:0000259" key="9">
    <source>
        <dbReference type="PROSITE" id="PS00631"/>
    </source>
</evidence>
<dbReference type="InterPro" id="IPR043472">
    <property type="entry name" value="Macro_dom-like"/>
</dbReference>
<dbReference type="Pfam" id="PF00883">
    <property type="entry name" value="Peptidase_M17"/>
    <property type="match status" value="1"/>
</dbReference>
<dbReference type="PANTHER" id="PTHR11963">
    <property type="entry name" value="LEUCINE AMINOPEPTIDASE-RELATED"/>
    <property type="match status" value="1"/>
</dbReference>
<dbReference type="Gene3D" id="3.40.220.10">
    <property type="entry name" value="Leucine Aminopeptidase, subunit E, domain 1"/>
    <property type="match status" value="1"/>
</dbReference>
<sequence>MIPRNKQFTFHLLRKNDNLISTEVTYMKQIKNINIETLENNLIYPIYEDQLIDPQLNKVLDYNLDKLVNKKFKELTVIHTLGKYKFETITFIGLGSSKKITSKQIRDIAALIKLDEHATIYLEGINTDHLDIHTITRAFIESYLQNSYQEHKIGHEPKVIHEFDIIFSQAELENDIQLGKVYGEGINYARMLSDTPSNLMTPDTLVDEAIKLSQKYPQLECTILNKSNLEKMEAGGILSVNQGSNIPAYMICLKYNNSDDPYTAVIGKGLTFDSGGYNLKSDSYGMKYDMCGGADVLGVMQILAASQAKANVYGIIPTTENLVSDKAYKPQDVITTLSKKTVEIVSTDAEGRLILCDAITYVQQLGVKKIIDLATLTGACVSALGDVYTGVFSNCDEYYDEFVQALQISDEKGWRLPLDSEYFEKLKSTSADFKNSAGKPGGGASVAANFLEAFIEEGTQWLHLDIAGSADNDGTGATGAMIRSVVNMINLKQSSKSERIK</sequence>
<dbReference type="Gene3D" id="3.40.630.10">
    <property type="entry name" value="Zn peptidases"/>
    <property type="match status" value="1"/>
</dbReference>
<keyword evidence="4" id="KW-0378">Hydrolase</keyword>
<dbReference type="HOGENOM" id="CLU_013734_2_2_9"/>
<dbReference type="SUPFAM" id="SSF53187">
    <property type="entry name" value="Zn-dependent exopeptidases"/>
    <property type="match status" value="1"/>
</dbReference>
<evidence type="ECO:0000256" key="5">
    <source>
        <dbReference type="ARBA" id="ARBA00033172"/>
    </source>
</evidence>
<evidence type="ECO:0000313" key="11">
    <source>
        <dbReference type="Proteomes" id="UP000005798"/>
    </source>
</evidence>
<dbReference type="GO" id="GO:0005737">
    <property type="term" value="C:cytoplasm"/>
    <property type="evidence" value="ECO:0007669"/>
    <property type="project" value="InterPro"/>
</dbReference>
<dbReference type="PANTHER" id="PTHR11963:SF23">
    <property type="entry name" value="CYTOSOL AMINOPEPTIDASE"/>
    <property type="match status" value="1"/>
</dbReference>
<feature type="domain" description="Cytosol aminopeptidase" evidence="9">
    <location>
        <begin position="346"/>
        <end position="353"/>
    </location>
</feature>
<evidence type="ECO:0000256" key="1">
    <source>
        <dbReference type="ARBA" id="ARBA00009528"/>
    </source>
</evidence>
<comment type="function">
    <text evidence="6">Presumably involved in the processing and regular turnover of intracellular proteins. Catalyzes the removal of unsubstituted N-terminal amino acids from various peptides.</text>
</comment>
<dbReference type="Pfam" id="PF02789">
    <property type="entry name" value="Peptidase_M17_N"/>
    <property type="match status" value="1"/>
</dbReference>
<dbReference type="GO" id="GO:0006508">
    <property type="term" value="P:proteolysis"/>
    <property type="evidence" value="ECO:0007669"/>
    <property type="project" value="UniProtKB-KW"/>
</dbReference>
<proteinExistence type="inferred from homology"/>
<organism evidence="10 11">
    <name type="scientific">Thomasclavelia ramosa DSM 1402</name>
    <dbReference type="NCBI Taxonomy" id="445974"/>
    <lineage>
        <taxon>Bacteria</taxon>
        <taxon>Bacillati</taxon>
        <taxon>Bacillota</taxon>
        <taxon>Erysipelotrichia</taxon>
        <taxon>Erysipelotrichales</taxon>
        <taxon>Coprobacillaceae</taxon>
        <taxon>Thomasclavelia</taxon>
    </lineage>
</organism>
<dbReference type="CDD" id="cd00433">
    <property type="entry name" value="Peptidase_M17"/>
    <property type="match status" value="1"/>
</dbReference>
<dbReference type="GO" id="GO:0070006">
    <property type="term" value="F:metalloaminopeptidase activity"/>
    <property type="evidence" value="ECO:0007669"/>
    <property type="project" value="InterPro"/>
</dbReference>
<accession>B0N176</accession>
<reference evidence="10" key="1">
    <citation type="submission" date="2007-11" db="EMBL/GenBank/DDBJ databases">
        <authorList>
            <person name="Fulton L."/>
            <person name="Clifton S."/>
            <person name="Fulton B."/>
            <person name="Xu J."/>
            <person name="Minx P."/>
            <person name="Pepin K.H."/>
            <person name="Johnson M."/>
            <person name="Thiruvilangam P."/>
            <person name="Bhonagiri V."/>
            <person name="Nash W.E."/>
            <person name="Mardis E.R."/>
            <person name="Wilson R.K."/>
        </authorList>
    </citation>
    <scope>NUCLEOTIDE SEQUENCE [LARGE SCALE GENOMIC DNA]</scope>
    <source>
        <strain evidence="10">DSM 1402</strain>
    </source>
</reference>
<dbReference type="PROSITE" id="PS00631">
    <property type="entry name" value="CYTOSOL_AP"/>
    <property type="match status" value="1"/>
</dbReference>
<evidence type="ECO:0000313" key="10">
    <source>
        <dbReference type="EMBL" id="EDS19562.1"/>
    </source>
</evidence>
<dbReference type="Proteomes" id="UP000005798">
    <property type="component" value="Unassembled WGS sequence"/>
</dbReference>
<keyword evidence="3" id="KW-0645">Protease</keyword>
<dbReference type="InterPro" id="IPR008283">
    <property type="entry name" value="Peptidase_M17_N"/>
</dbReference>
<comment type="similarity">
    <text evidence="1">Belongs to the peptidase M17 family.</text>
</comment>
<dbReference type="GO" id="GO:0030145">
    <property type="term" value="F:manganese ion binding"/>
    <property type="evidence" value="ECO:0007669"/>
    <property type="project" value="InterPro"/>
</dbReference>
<comment type="caution">
    <text evidence="10">The sequence shown here is derived from an EMBL/GenBank/DDBJ whole genome shotgun (WGS) entry which is preliminary data.</text>
</comment>